<evidence type="ECO:0000256" key="7">
    <source>
        <dbReference type="ARBA" id="ARBA00022949"/>
    </source>
</evidence>
<evidence type="ECO:0000256" key="11">
    <source>
        <dbReference type="ARBA" id="ARBA00023303"/>
    </source>
</evidence>
<dbReference type="PROSITE" id="PS51013">
    <property type="entry name" value="PANNEXIN"/>
    <property type="match status" value="1"/>
</dbReference>
<keyword evidence="4" id="KW-1003">Cell membrane</keyword>
<accession>A0A0N4VAU6</accession>
<evidence type="ECO:0000256" key="10">
    <source>
        <dbReference type="ARBA" id="ARBA00023136"/>
    </source>
</evidence>
<dbReference type="GO" id="GO:0005886">
    <property type="term" value="C:plasma membrane"/>
    <property type="evidence" value="ECO:0007669"/>
    <property type="project" value="UniProtKB-SubCell"/>
</dbReference>
<feature type="transmembrane region" description="Helical" evidence="12">
    <location>
        <begin position="185"/>
        <end position="207"/>
    </location>
</feature>
<feature type="transmembrane region" description="Helical" evidence="12">
    <location>
        <begin position="348"/>
        <end position="374"/>
    </location>
</feature>
<keyword evidence="10 12" id="KW-0472">Membrane</keyword>
<keyword evidence="7" id="KW-0965">Cell junction</keyword>
<evidence type="ECO:0000256" key="8">
    <source>
        <dbReference type="ARBA" id="ARBA00022989"/>
    </source>
</evidence>
<evidence type="ECO:0000256" key="6">
    <source>
        <dbReference type="ARBA" id="ARBA00022868"/>
    </source>
</evidence>
<feature type="transmembrane region" description="Helical" evidence="12">
    <location>
        <begin position="278"/>
        <end position="302"/>
    </location>
</feature>
<dbReference type="AlphaFoldDB" id="A0A0N4VAU6"/>
<evidence type="ECO:0000313" key="13">
    <source>
        <dbReference type="EMBL" id="VDD92366.1"/>
    </source>
</evidence>
<evidence type="ECO:0000313" key="14">
    <source>
        <dbReference type="Proteomes" id="UP000274131"/>
    </source>
</evidence>
<evidence type="ECO:0000256" key="4">
    <source>
        <dbReference type="ARBA" id="ARBA00022475"/>
    </source>
</evidence>
<feature type="transmembrane region" description="Helical" evidence="12">
    <location>
        <begin position="102"/>
        <end position="124"/>
    </location>
</feature>
<dbReference type="PRINTS" id="PR01262">
    <property type="entry name" value="INNEXIN"/>
</dbReference>
<reference evidence="13 14" key="2">
    <citation type="submission" date="2018-10" db="EMBL/GenBank/DDBJ databases">
        <authorList>
            <consortium name="Pathogen Informatics"/>
        </authorList>
    </citation>
    <scope>NUCLEOTIDE SEQUENCE [LARGE SCALE GENOMIC DNA]</scope>
</reference>
<keyword evidence="8 12" id="KW-1133">Transmembrane helix</keyword>
<dbReference type="GO" id="GO:0005243">
    <property type="term" value="F:gap junction channel activity"/>
    <property type="evidence" value="ECO:0007669"/>
    <property type="project" value="TreeGrafter"/>
</dbReference>
<keyword evidence="5 12" id="KW-0812">Transmembrane</keyword>
<evidence type="ECO:0000256" key="5">
    <source>
        <dbReference type="ARBA" id="ARBA00022692"/>
    </source>
</evidence>
<protein>
    <recommendedName>
        <fullName evidence="12">Innexin</fullName>
    </recommendedName>
</protein>
<dbReference type="OrthoDB" id="5867527at2759"/>
<dbReference type="GO" id="GO:0005921">
    <property type="term" value="C:gap junction"/>
    <property type="evidence" value="ECO:0007669"/>
    <property type="project" value="UniProtKB-SubCell"/>
</dbReference>
<sequence>MMIETLIAMMRYLSPRQDDDAVDRLNYLFTPNILLAFAVLISFKQFGGHPIECITASKLPGSWEEYAENYCWAQDTYFVKLNEPVALVQQQDRYTENRRLTYYKWVPFFLLFQAALFRLPSLFWNYLSFSSGIRINEIVTRAVDPANMEEPNQSHCVAVLAKHIQNALRFQRRIHKTLTFLNIRYTAFFISLMYMITKTLYLTNALLQIYILNRFLKIGQNEWYGLKVIQEVLNGTEWSNSGVFPRVSVCDFTIWQVGNILRYSAQCVLVINMFNEKIFIFLWFWYMLLVTCTLLSFAYWLITLTVPCFNRWFISQSLELSDMKFDPETKRKEVERFISKYLRYDGVFVLRMVTIHAGVIFGTDLVLALWNAFYHLEEEVIRRKEFTPPLDLNVRTKLIPVVSDKSESGSNDYN</sequence>
<organism evidence="15">
    <name type="scientific">Enterobius vermicularis</name>
    <name type="common">Human pinworm</name>
    <dbReference type="NCBI Taxonomy" id="51028"/>
    <lineage>
        <taxon>Eukaryota</taxon>
        <taxon>Metazoa</taxon>
        <taxon>Ecdysozoa</taxon>
        <taxon>Nematoda</taxon>
        <taxon>Chromadorea</taxon>
        <taxon>Rhabditida</taxon>
        <taxon>Spirurina</taxon>
        <taxon>Oxyuridomorpha</taxon>
        <taxon>Oxyuroidea</taxon>
        <taxon>Oxyuridae</taxon>
        <taxon>Enterobius</taxon>
    </lineage>
</organism>
<dbReference type="WBParaSite" id="EVEC_0000761501-mRNA-1">
    <property type="protein sequence ID" value="EVEC_0000761501-mRNA-1"/>
    <property type="gene ID" value="EVEC_0000761501"/>
</dbReference>
<dbReference type="STRING" id="51028.A0A0N4VAU6"/>
<dbReference type="PANTHER" id="PTHR11893">
    <property type="entry name" value="INNEXIN"/>
    <property type="match status" value="1"/>
</dbReference>
<dbReference type="Proteomes" id="UP000274131">
    <property type="component" value="Unassembled WGS sequence"/>
</dbReference>
<dbReference type="GO" id="GO:0034220">
    <property type="term" value="P:monoatomic ion transmembrane transport"/>
    <property type="evidence" value="ECO:0007669"/>
    <property type="project" value="UniProtKB-KW"/>
</dbReference>
<keyword evidence="9 12" id="KW-0406">Ion transport</keyword>
<keyword evidence="14" id="KW-1185">Reference proteome</keyword>
<name>A0A0N4VAU6_ENTVE</name>
<dbReference type="InterPro" id="IPR000990">
    <property type="entry name" value="Innexin"/>
</dbReference>
<dbReference type="Pfam" id="PF00876">
    <property type="entry name" value="Innexin"/>
    <property type="match status" value="1"/>
</dbReference>
<proteinExistence type="inferred from homology"/>
<evidence type="ECO:0000256" key="9">
    <source>
        <dbReference type="ARBA" id="ARBA00023065"/>
    </source>
</evidence>
<comment type="similarity">
    <text evidence="12">Belongs to the pannexin family.</text>
</comment>
<evidence type="ECO:0000256" key="2">
    <source>
        <dbReference type="ARBA" id="ARBA00004651"/>
    </source>
</evidence>
<evidence type="ECO:0000313" key="15">
    <source>
        <dbReference type="WBParaSite" id="EVEC_0000761501-mRNA-1"/>
    </source>
</evidence>
<keyword evidence="6" id="KW-0303">Gap junction</keyword>
<dbReference type="PANTHER" id="PTHR11893:SF31">
    <property type="entry name" value="INNEXIN-11"/>
    <property type="match status" value="1"/>
</dbReference>
<evidence type="ECO:0000256" key="3">
    <source>
        <dbReference type="ARBA" id="ARBA00022448"/>
    </source>
</evidence>
<comment type="subcellular location">
    <subcellularLocation>
        <location evidence="1">Cell junction</location>
        <location evidence="1">Gap junction</location>
    </subcellularLocation>
    <subcellularLocation>
        <location evidence="2 12">Cell membrane</location>
        <topology evidence="2 12">Multi-pass membrane protein</topology>
    </subcellularLocation>
</comment>
<keyword evidence="3 12" id="KW-0813">Transport</keyword>
<gene>
    <name evidence="12" type="primary">inx</name>
    <name evidence="13" type="ORF">EVEC_LOCUS7117</name>
</gene>
<dbReference type="EMBL" id="UXUI01008783">
    <property type="protein sequence ID" value="VDD92366.1"/>
    <property type="molecule type" value="Genomic_DNA"/>
</dbReference>
<reference evidence="15" key="1">
    <citation type="submission" date="2017-02" db="UniProtKB">
        <authorList>
            <consortium name="WormBaseParasite"/>
        </authorList>
    </citation>
    <scope>IDENTIFICATION</scope>
</reference>
<comment type="function">
    <text evidence="12">Structural component of the gap junctions.</text>
</comment>
<keyword evidence="11 12" id="KW-0407">Ion channel</keyword>
<evidence type="ECO:0000256" key="1">
    <source>
        <dbReference type="ARBA" id="ARBA00004610"/>
    </source>
</evidence>
<evidence type="ECO:0000256" key="12">
    <source>
        <dbReference type="RuleBase" id="RU010713"/>
    </source>
</evidence>